<organism evidence="3 4">
    <name type="scientific">Armillaria solidipes</name>
    <dbReference type="NCBI Taxonomy" id="1076256"/>
    <lineage>
        <taxon>Eukaryota</taxon>
        <taxon>Fungi</taxon>
        <taxon>Dikarya</taxon>
        <taxon>Basidiomycota</taxon>
        <taxon>Agaricomycotina</taxon>
        <taxon>Agaricomycetes</taxon>
        <taxon>Agaricomycetidae</taxon>
        <taxon>Agaricales</taxon>
        <taxon>Marasmiineae</taxon>
        <taxon>Physalacriaceae</taxon>
        <taxon>Armillaria</taxon>
    </lineage>
</organism>
<gene>
    <name evidence="3" type="ORF">ARMSODRAFT_954289</name>
</gene>
<proteinExistence type="predicted"/>
<evidence type="ECO:0000313" key="3">
    <source>
        <dbReference type="EMBL" id="PBK72571.1"/>
    </source>
</evidence>
<dbReference type="AlphaFoldDB" id="A0A2H3BNU3"/>
<evidence type="ECO:0000256" key="2">
    <source>
        <dbReference type="SAM" id="MobiDB-lite"/>
    </source>
</evidence>
<feature type="region of interest" description="Disordered" evidence="2">
    <location>
        <begin position="95"/>
        <end position="115"/>
    </location>
</feature>
<protein>
    <submittedName>
        <fullName evidence="3">Uncharacterized protein</fullName>
    </submittedName>
</protein>
<accession>A0A2H3BNU3</accession>
<feature type="compositionally biased region" description="Low complexity" evidence="2">
    <location>
        <begin position="106"/>
        <end position="115"/>
    </location>
</feature>
<name>A0A2H3BNU3_9AGAR</name>
<feature type="coiled-coil region" evidence="1">
    <location>
        <begin position="153"/>
        <end position="184"/>
    </location>
</feature>
<feature type="compositionally biased region" description="Basic and acidic residues" evidence="2">
    <location>
        <begin position="199"/>
        <end position="210"/>
    </location>
</feature>
<feature type="region of interest" description="Disordered" evidence="2">
    <location>
        <begin position="199"/>
        <end position="220"/>
    </location>
</feature>
<evidence type="ECO:0000256" key="1">
    <source>
        <dbReference type="SAM" id="Coils"/>
    </source>
</evidence>
<dbReference type="EMBL" id="KZ293422">
    <property type="protein sequence ID" value="PBK72571.1"/>
    <property type="molecule type" value="Genomic_DNA"/>
</dbReference>
<keyword evidence="1" id="KW-0175">Coiled coil</keyword>
<sequence length="249" mass="27297">MMNAPGPSFVFRSMAFTLEERITRERKSIGVGMMDATPPPPVSEQVMDTMAMEAQLRQLVLASRRKKPKSTPTPFVEVSPLPVAPQPLEDVSMEPAAVFTPPPTPSSSKSSEAASPISNRALDDLAVSFITGAIQTRRERPIPASPYRSTTQAIAAKQELAAKQRRLEQQIAESKALMAKLSLARTKQEKDAIMKLLRETSRAAEDDRNKSAKPTKSSWLQAETSWNGILIVSDDEDDVDSDSDDEGML</sequence>
<dbReference type="STRING" id="1076256.A0A2H3BNU3"/>
<evidence type="ECO:0000313" key="4">
    <source>
        <dbReference type="Proteomes" id="UP000218334"/>
    </source>
</evidence>
<reference evidence="4" key="1">
    <citation type="journal article" date="2017" name="Nat. Ecol. Evol.">
        <title>Genome expansion and lineage-specific genetic innovations in the forest pathogenic fungi Armillaria.</title>
        <authorList>
            <person name="Sipos G."/>
            <person name="Prasanna A.N."/>
            <person name="Walter M.C."/>
            <person name="O'Connor E."/>
            <person name="Balint B."/>
            <person name="Krizsan K."/>
            <person name="Kiss B."/>
            <person name="Hess J."/>
            <person name="Varga T."/>
            <person name="Slot J."/>
            <person name="Riley R."/>
            <person name="Boka B."/>
            <person name="Rigling D."/>
            <person name="Barry K."/>
            <person name="Lee J."/>
            <person name="Mihaltcheva S."/>
            <person name="LaButti K."/>
            <person name="Lipzen A."/>
            <person name="Waldron R."/>
            <person name="Moloney N.M."/>
            <person name="Sperisen C."/>
            <person name="Kredics L."/>
            <person name="Vagvoelgyi C."/>
            <person name="Patrignani A."/>
            <person name="Fitzpatrick D."/>
            <person name="Nagy I."/>
            <person name="Doyle S."/>
            <person name="Anderson J.B."/>
            <person name="Grigoriev I.V."/>
            <person name="Gueldener U."/>
            <person name="Muensterkoetter M."/>
            <person name="Nagy L.G."/>
        </authorList>
    </citation>
    <scope>NUCLEOTIDE SEQUENCE [LARGE SCALE GENOMIC DNA]</scope>
    <source>
        <strain evidence="4">28-4</strain>
    </source>
</reference>
<keyword evidence="4" id="KW-1185">Reference proteome</keyword>
<dbReference type="Proteomes" id="UP000218334">
    <property type="component" value="Unassembled WGS sequence"/>
</dbReference>